<evidence type="ECO:0000256" key="2">
    <source>
        <dbReference type="ARBA" id="ARBA00007599"/>
    </source>
</evidence>
<dbReference type="GO" id="GO:0002949">
    <property type="term" value="P:tRNA threonylcarbamoyladenosine modification"/>
    <property type="evidence" value="ECO:0007669"/>
    <property type="project" value="InterPro"/>
</dbReference>
<dbReference type="AlphaFoldDB" id="A0A1G2SEG1"/>
<dbReference type="Proteomes" id="UP000178817">
    <property type="component" value="Unassembled WGS sequence"/>
</dbReference>
<dbReference type="Gene3D" id="3.40.50.300">
    <property type="entry name" value="P-loop containing nucleotide triphosphate hydrolases"/>
    <property type="match status" value="1"/>
</dbReference>
<reference evidence="11 12" key="1">
    <citation type="journal article" date="2016" name="Nat. Commun.">
        <title>Thousands of microbial genomes shed light on interconnected biogeochemical processes in an aquifer system.</title>
        <authorList>
            <person name="Anantharaman K."/>
            <person name="Brown C.T."/>
            <person name="Hug L.A."/>
            <person name="Sharon I."/>
            <person name="Castelle C.J."/>
            <person name="Probst A.J."/>
            <person name="Thomas B.C."/>
            <person name="Singh A."/>
            <person name="Wilkins M.J."/>
            <person name="Karaoz U."/>
            <person name="Brodie E.L."/>
            <person name="Williams K.H."/>
            <person name="Hubbard S.S."/>
            <person name="Banfield J.F."/>
        </authorList>
    </citation>
    <scope>NUCLEOTIDE SEQUENCE [LARGE SCALE GENOMIC DNA]</scope>
</reference>
<dbReference type="SUPFAM" id="SSF52540">
    <property type="entry name" value="P-loop containing nucleoside triphosphate hydrolases"/>
    <property type="match status" value="1"/>
</dbReference>
<evidence type="ECO:0000256" key="9">
    <source>
        <dbReference type="ARBA" id="ARBA00022842"/>
    </source>
</evidence>
<dbReference type="EMBL" id="MHUV01000001">
    <property type="protein sequence ID" value="OHA83198.1"/>
    <property type="molecule type" value="Genomic_DNA"/>
</dbReference>
<comment type="caution">
    <text evidence="11">The sequence shown here is derived from an EMBL/GenBank/DDBJ whole genome shotgun (WGS) entry which is preliminary data.</text>
</comment>
<evidence type="ECO:0000256" key="3">
    <source>
        <dbReference type="ARBA" id="ARBA00019010"/>
    </source>
</evidence>
<dbReference type="GO" id="GO:0005524">
    <property type="term" value="F:ATP binding"/>
    <property type="evidence" value="ECO:0007669"/>
    <property type="project" value="UniProtKB-KW"/>
</dbReference>
<keyword evidence="7" id="KW-0547">Nucleotide-binding</keyword>
<keyword evidence="9" id="KW-0460">Magnesium</keyword>
<dbReference type="Pfam" id="PF02367">
    <property type="entry name" value="TsaE"/>
    <property type="match status" value="1"/>
</dbReference>
<dbReference type="PANTHER" id="PTHR33540">
    <property type="entry name" value="TRNA THREONYLCARBAMOYLADENOSINE BIOSYNTHESIS PROTEIN TSAE"/>
    <property type="match status" value="1"/>
</dbReference>
<evidence type="ECO:0000256" key="10">
    <source>
        <dbReference type="ARBA" id="ARBA00032441"/>
    </source>
</evidence>
<comment type="similarity">
    <text evidence="2">Belongs to the TsaE family.</text>
</comment>
<keyword evidence="4" id="KW-0963">Cytoplasm</keyword>
<dbReference type="InterPro" id="IPR027417">
    <property type="entry name" value="P-loop_NTPase"/>
</dbReference>
<evidence type="ECO:0000256" key="7">
    <source>
        <dbReference type="ARBA" id="ARBA00022741"/>
    </source>
</evidence>
<sequence length="150" mass="17059">MIKTAHSVAELRNITEEILRKIARTRTADQATVVGISGDLGAGKTAFVKCAADILGIQETITSPTFILEKIYTISKNPIFGERFSRFIHIDAYRLESGNEMHALDWGTIIHDPQNIIFIEWPEQVAEVMPQETFSLFFEYVDEHTRNITF</sequence>
<keyword evidence="11" id="KW-0808">Transferase</keyword>
<dbReference type="GO" id="GO:0016740">
    <property type="term" value="F:transferase activity"/>
    <property type="evidence" value="ECO:0007669"/>
    <property type="project" value="UniProtKB-KW"/>
</dbReference>
<evidence type="ECO:0000256" key="4">
    <source>
        <dbReference type="ARBA" id="ARBA00022490"/>
    </source>
</evidence>
<comment type="subcellular location">
    <subcellularLocation>
        <location evidence="1">Cytoplasm</location>
    </subcellularLocation>
</comment>
<keyword evidence="5" id="KW-0819">tRNA processing</keyword>
<dbReference type="GO" id="GO:0005737">
    <property type="term" value="C:cytoplasm"/>
    <property type="evidence" value="ECO:0007669"/>
    <property type="project" value="UniProtKB-SubCell"/>
</dbReference>
<dbReference type="NCBIfam" id="TIGR00150">
    <property type="entry name" value="T6A_YjeE"/>
    <property type="match status" value="1"/>
</dbReference>
<dbReference type="STRING" id="1802726.A3B07_00310"/>
<dbReference type="InterPro" id="IPR003442">
    <property type="entry name" value="T6A_TsaE"/>
</dbReference>
<dbReference type="PANTHER" id="PTHR33540:SF2">
    <property type="entry name" value="TRNA THREONYLCARBAMOYLADENOSINE BIOSYNTHESIS PROTEIN TSAE"/>
    <property type="match status" value="1"/>
</dbReference>
<evidence type="ECO:0000313" key="11">
    <source>
        <dbReference type="EMBL" id="OHA83198.1"/>
    </source>
</evidence>
<name>A0A1G2SEG1_9BACT</name>
<protein>
    <recommendedName>
        <fullName evidence="3">tRNA threonylcarbamoyladenosine biosynthesis protein TsaE</fullName>
    </recommendedName>
    <alternativeName>
        <fullName evidence="10">t(6)A37 threonylcarbamoyladenosine biosynthesis protein TsaE</fullName>
    </alternativeName>
</protein>
<proteinExistence type="inferred from homology"/>
<keyword evidence="6" id="KW-0479">Metal-binding</keyword>
<keyword evidence="8" id="KW-0067">ATP-binding</keyword>
<evidence type="ECO:0000256" key="6">
    <source>
        <dbReference type="ARBA" id="ARBA00022723"/>
    </source>
</evidence>
<evidence type="ECO:0000256" key="8">
    <source>
        <dbReference type="ARBA" id="ARBA00022840"/>
    </source>
</evidence>
<evidence type="ECO:0000313" key="12">
    <source>
        <dbReference type="Proteomes" id="UP000178817"/>
    </source>
</evidence>
<organism evidence="11 12">
    <name type="scientific">Candidatus Yonathbacteria bacterium RIFCSPLOWO2_01_FULL_43_27</name>
    <dbReference type="NCBI Taxonomy" id="1802726"/>
    <lineage>
        <taxon>Bacteria</taxon>
        <taxon>Candidatus Yonathiibacteriota</taxon>
    </lineage>
</organism>
<evidence type="ECO:0000256" key="1">
    <source>
        <dbReference type="ARBA" id="ARBA00004496"/>
    </source>
</evidence>
<accession>A0A1G2SEG1</accession>
<dbReference type="GO" id="GO:0046872">
    <property type="term" value="F:metal ion binding"/>
    <property type="evidence" value="ECO:0007669"/>
    <property type="project" value="UniProtKB-KW"/>
</dbReference>
<evidence type="ECO:0000256" key="5">
    <source>
        <dbReference type="ARBA" id="ARBA00022694"/>
    </source>
</evidence>
<gene>
    <name evidence="11" type="ORF">A3B07_00310</name>
</gene>